<dbReference type="PROSITE" id="PS00606">
    <property type="entry name" value="KS3_1"/>
    <property type="match status" value="1"/>
</dbReference>
<keyword evidence="2" id="KW-0597">Phosphoprotein</keyword>
<dbReference type="PROSITE" id="PS52004">
    <property type="entry name" value="KS3_2"/>
    <property type="match status" value="3"/>
</dbReference>
<dbReference type="SUPFAM" id="SSF47336">
    <property type="entry name" value="ACP-like"/>
    <property type="match status" value="2"/>
</dbReference>
<feature type="domain" description="Carrier" evidence="4">
    <location>
        <begin position="727"/>
        <end position="802"/>
    </location>
</feature>
<dbReference type="InterPro" id="IPR020841">
    <property type="entry name" value="PKS_Beta-ketoAc_synthase_dom"/>
</dbReference>
<dbReference type="CDD" id="cd00833">
    <property type="entry name" value="PKS"/>
    <property type="match status" value="3"/>
</dbReference>
<evidence type="ECO:0000259" key="5">
    <source>
        <dbReference type="PROSITE" id="PS52004"/>
    </source>
</evidence>
<dbReference type="SMART" id="SM00823">
    <property type="entry name" value="PKS_PP"/>
    <property type="match status" value="1"/>
</dbReference>
<dbReference type="InterPro" id="IPR036736">
    <property type="entry name" value="ACP-like_sf"/>
</dbReference>
<dbReference type="InterPro" id="IPR020806">
    <property type="entry name" value="PKS_PP-bd"/>
</dbReference>
<accession>A0A8S1HMF2</accession>
<keyword evidence="7" id="KW-1185">Reference proteome</keyword>
<dbReference type="OrthoDB" id="329835at2759"/>
<dbReference type="InterPro" id="IPR014031">
    <property type="entry name" value="Ketoacyl_synth_C"/>
</dbReference>
<dbReference type="InterPro" id="IPR009081">
    <property type="entry name" value="PP-bd_ACP"/>
</dbReference>
<dbReference type="Gene3D" id="3.40.47.10">
    <property type="match status" value="3"/>
</dbReference>
<dbReference type="Pfam" id="PF00550">
    <property type="entry name" value="PP-binding"/>
    <property type="match status" value="2"/>
</dbReference>
<keyword evidence="1" id="KW-0596">Phosphopantetheine</keyword>
<dbReference type="PANTHER" id="PTHR43775:SF37">
    <property type="entry name" value="SI:DKEY-61P9.11"/>
    <property type="match status" value="1"/>
</dbReference>
<dbReference type="InterPro" id="IPR018201">
    <property type="entry name" value="Ketoacyl_synth_AS"/>
</dbReference>
<dbReference type="SMART" id="SM00825">
    <property type="entry name" value="PKS_KS"/>
    <property type="match status" value="2"/>
</dbReference>
<dbReference type="GO" id="GO:0044550">
    <property type="term" value="P:secondary metabolite biosynthetic process"/>
    <property type="evidence" value="ECO:0007669"/>
    <property type="project" value="UniProtKB-ARBA"/>
</dbReference>
<dbReference type="Pfam" id="PF00109">
    <property type="entry name" value="ketoacyl-synt"/>
    <property type="match status" value="3"/>
</dbReference>
<feature type="domain" description="Ketosynthase family 3 (KS3)" evidence="5">
    <location>
        <begin position="1889"/>
        <end position="2091"/>
    </location>
</feature>
<dbReference type="InterPro" id="IPR049551">
    <property type="entry name" value="PKS_DH_C"/>
</dbReference>
<evidence type="ECO:0000256" key="3">
    <source>
        <dbReference type="ARBA" id="ARBA00022679"/>
    </source>
</evidence>
<dbReference type="PANTHER" id="PTHR43775">
    <property type="entry name" value="FATTY ACID SYNTHASE"/>
    <property type="match status" value="1"/>
</dbReference>
<dbReference type="InterPro" id="IPR016039">
    <property type="entry name" value="Thiolase-like"/>
</dbReference>
<reference evidence="6" key="1">
    <citation type="submission" date="2020-10" db="EMBL/GenBank/DDBJ databases">
        <authorList>
            <person name="Kikuchi T."/>
        </authorList>
    </citation>
    <scope>NUCLEOTIDE SEQUENCE</scope>
    <source>
        <strain evidence="6">NKZ352</strain>
    </source>
</reference>
<dbReference type="InterPro" id="IPR014030">
    <property type="entry name" value="Ketoacyl_synth_N"/>
</dbReference>
<dbReference type="EMBL" id="CAJGYM010000043">
    <property type="protein sequence ID" value="CAD6194340.1"/>
    <property type="molecule type" value="Genomic_DNA"/>
</dbReference>
<dbReference type="GO" id="GO:0006633">
    <property type="term" value="P:fatty acid biosynthetic process"/>
    <property type="evidence" value="ECO:0007669"/>
    <property type="project" value="InterPro"/>
</dbReference>
<dbReference type="InterPro" id="IPR001227">
    <property type="entry name" value="Ac_transferase_dom_sf"/>
</dbReference>
<sequence>MSVCLVGTWAKVSKCDDSLEMAQNVFLSRDTITALPEDREYLNDFRIHHPDVKAALVDDIDKFDDVYFGVGESEAICMDPQQRMLMQGVIHALEDAGIPLELVSSAKASVYTAAWAYDYKDLLPPDQYMATGNSASVMCGRITYFLNSRGAAVGIETACSSSLVAFHLARQAILTGETELAIVCGANHVGSRSFHSLYNSHMVSPNGRLAAFDRSANGFVRAESFAVAILASREFAKKHALRVLCECVGSAYNSDGKTASLTAPNPIAQHEVQLQAMGNLNPKDVQAVTCHGTGTKLGDQVELAAISKSFSPDIRVVGPKSSLGHGEGAAGLVGVLQSLFIMQHSLLPAQLHLEMPSEHVEEKSMAFVSEDVDMKTIAISSYGFGGTNACAVLQKPTTEYTPIKWKNDTKVLFLSAKCEEALDSLIENYSDFMETTDSTLDDIIYSTNVRKTKYDVRAAVFGSSRKEIARKLFQKDVLKAAENNNGTFEIEFGEGNEKLWLLRMLYEANSTFRKSLDKFCRIAEEQGFAEARSTLFFPFKLTLTPLTNNVSRLITALSTYDVLRSYEAEPTSVHGSGIGHVFCLAATGVVTFQEAVTLMKCIIANGDIASVLNDISLNAAEVPVRTGAETSNRPLAEDIIAQISLPATTSNLMNFRINQKMISETDPIRKLQEIICNLFVAGYDVAPKSEGNLVKTPSYPFLKRRFWPEHKTQAVVEAEVEKESGLSLSPEEVLVLVREVCSKFVTLKDNDSNLLENGEMDSLTSIEMIEAIGSASDLQMPFDILDTCSTVSQLSEFVFDKLSRGEGGKRKTGKISAQREVEDVKASVISADFKFAGVDDFEEFWDTLLTSRTVTAEMKALRKKQSGGAPILPVGLLKHDISLFDNGFFSIPKDDALFMDPQHRLLLHAGYNALEKSGMTAIPDADLFLAISAHSEYRAIAEAHVEKLDERLWMGTVHSMAAGRLAALMGVRGKALVVDTTCSSVASALEMAMQSLKRGRKYAVVATSQLIQSSKWLQSLNSLLPKNSTNSFSVEASGFCRSDGVGVIILKAFEETDVSYLTITSAKSVHSGAVVTPVVGAISQLFENIPEIDYIEGHGTATISGDSAETMAYQNVSKEVVMSSTKAQFGHCEVASGLMQLMKVAALFNKQEIPSIVHNYLPNEHLRSNNTVRLPFVGEESEINSSAIVSFGITGTKTVVTAEKAQKFDANSQSSCQLLLFSAKTRDAVRMLASKISEMLSTSSENLGDIALALQKQKTQHKWRMAIVARNHEEAIDKIRRKLVEEADVREKKWLILTKGYDINYPSFALNAPSFEKYYEDCCTRLRFTPLSDLNSFYHSFAVTYSLIKLFLEHKISTSFAVTAKSCLAVIAATEATQPHYLNDMIHALAKNDVRQLKRTARDVVLQIEDIEIFDGKGKKITNSKEMVEAVLLKEFEAVSFPSGTILLCEEPLENSSDYESIQNYIDYLEYFAKAYINGSHLTFSEIFGESRKYVALPEYPFNMKSFWLPMTEIPFNPTPQTTSPVSNEYKFDVNKEKWQHVRNHVINSQVILPGATSLRLIHEMHGKQPLTVASVDFLSKVVPKETEMVFTEKKDEDFLTLKCDDLDAVSYRILPKEDFPALPIAQISAKAHDIEEIYHRFSLSQLTYRKEFQMIDCVWCSVGKGVANFKEIEKLDVLIDGALQAMVLGYLIENSDDRSPFVPLSIDKITIVNDDLKGKELKSSFNFSFTELIINGTTTVYDETNKPILHIENVSFKKLVASAAVGSLTNRSTTSAKRRSTKVNEAAKNIAKKLLVDWFEDNYSWTDIDVTAGLFDLGLTSLHAIKLRNIIKENYPNASSTCIFDYPSINELSEYLASLSGSAGTEIPNDESHEEEVEDLQPPTRISTQPIGVMAASCRLPGGISDPAELWELLKIGKNTSSRIPATRVRSRDVLIKGHKYGNPVEGGNFITQDVSLFDAAFFKISRSEAELIDPQQRMLLECVQECLENSGVTDASDVGVFVGLMEKEYQDMAESSSILSMLGSMAAVIAGRVNYVFGCHGPSVTLDTACSSSLVALEMAVNALLDQRCSRVIVAGVNLILNEKGEKKG</sequence>
<dbReference type="InterPro" id="IPR042104">
    <property type="entry name" value="PKS_dehydratase_sf"/>
</dbReference>
<feature type="domain" description="Carrier" evidence="4">
    <location>
        <begin position="1786"/>
        <end position="1861"/>
    </location>
</feature>
<proteinExistence type="predicted"/>
<evidence type="ECO:0000259" key="4">
    <source>
        <dbReference type="PROSITE" id="PS50075"/>
    </source>
</evidence>
<dbReference type="InterPro" id="IPR050091">
    <property type="entry name" value="PKS_NRPS_Biosynth_Enz"/>
</dbReference>
<dbReference type="Pfam" id="PF22621">
    <property type="entry name" value="CurL-like_PKS_C"/>
    <property type="match status" value="2"/>
</dbReference>
<dbReference type="Proteomes" id="UP000835052">
    <property type="component" value="Unassembled WGS sequence"/>
</dbReference>
<dbReference type="Pfam" id="PF14765">
    <property type="entry name" value="PS-DH"/>
    <property type="match status" value="1"/>
</dbReference>
<feature type="domain" description="Ketosynthase family 3 (KS3)" evidence="5">
    <location>
        <begin position="1"/>
        <end position="395"/>
    </location>
</feature>
<dbReference type="Gene3D" id="1.10.1200.10">
    <property type="entry name" value="ACP-like"/>
    <property type="match status" value="2"/>
</dbReference>
<evidence type="ECO:0000313" key="7">
    <source>
        <dbReference type="Proteomes" id="UP000835052"/>
    </source>
</evidence>
<keyword evidence="3" id="KW-0808">Transferase</keyword>
<evidence type="ECO:0000313" key="6">
    <source>
        <dbReference type="EMBL" id="CAD6194340.1"/>
    </source>
</evidence>
<dbReference type="Gene3D" id="3.30.70.3290">
    <property type="match status" value="1"/>
</dbReference>
<dbReference type="SUPFAM" id="SSF53901">
    <property type="entry name" value="Thiolase-like"/>
    <property type="match status" value="4"/>
</dbReference>
<name>A0A8S1HMF2_9PELO</name>
<protein>
    <submittedName>
        <fullName evidence="6">Uncharacterized protein</fullName>
    </submittedName>
</protein>
<dbReference type="GO" id="GO:0031177">
    <property type="term" value="F:phosphopantetheine binding"/>
    <property type="evidence" value="ECO:0007669"/>
    <property type="project" value="InterPro"/>
</dbReference>
<gene>
    <name evidence="6" type="ORF">CAUJ_LOCUS10259</name>
</gene>
<comment type="caution">
    <text evidence="6">The sequence shown here is derived from an EMBL/GenBank/DDBJ whole genome shotgun (WGS) entry which is preliminary data.</text>
</comment>
<dbReference type="Pfam" id="PF02801">
    <property type="entry name" value="Ketoacyl-synt_C"/>
    <property type="match status" value="2"/>
</dbReference>
<dbReference type="Gene3D" id="3.40.366.10">
    <property type="entry name" value="Malonyl-Coenzyme A Acyl Carrier Protein, domain 2"/>
    <property type="match status" value="1"/>
</dbReference>
<dbReference type="PROSITE" id="PS50075">
    <property type="entry name" value="CARRIER"/>
    <property type="match status" value="2"/>
</dbReference>
<dbReference type="Gene3D" id="3.10.129.110">
    <property type="entry name" value="Polyketide synthase dehydratase"/>
    <property type="match status" value="1"/>
</dbReference>
<organism evidence="6 7">
    <name type="scientific">Caenorhabditis auriculariae</name>
    <dbReference type="NCBI Taxonomy" id="2777116"/>
    <lineage>
        <taxon>Eukaryota</taxon>
        <taxon>Metazoa</taxon>
        <taxon>Ecdysozoa</taxon>
        <taxon>Nematoda</taxon>
        <taxon>Chromadorea</taxon>
        <taxon>Rhabditida</taxon>
        <taxon>Rhabditina</taxon>
        <taxon>Rhabditomorpha</taxon>
        <taxon>Rhabditoidea</taxon>
        <taxon>Rhabditidae</taxon>
        <taxon>Peloderinae</taxon>
        <taxon>Caenorhabditis</taxon>
    </lineage>
</organism>
<dbReference type="GO" id="GO:0004315">
    <property type="term" value="F:3-oxoacyl-[acyl-carrier-protein] synthase activity"/>
    <property type="evidence" value="ECO:0007669"/>
    <property type="project" value="InterPro"/>
</dbReference>
<evidence type="ECO:0000256" key="2">
    <source>
        <dbReference type="ARBA" id="ARBA00022553"/>
    </source>
</evidence>
<dbReference type="GO" id="GO:0004312">
    <property type="term" value="F:fatty acid synthase activity"/>
    <property type="evidence" value="ECO:0007669"/>
    <property type="project" value="TreeGrafter"/>
</dbReference>
<evidence type="ECO:0000256" key="1">
    <source>
        <dbReference type="ARBA" id="ARBA00022450"/>
    </source>
</evidence>
<feature type="domain" description="Ketosynthase family 3 (KS3)" evidence="5">
    <location>
        <begin position="823"/>
        <end position="1204"/>
    </location>
</feature>